<dbReference type="Pfam" id="PF00069">
    <property type="entry name" value="Pkinase"/>
    <property type="match status" value="1"/>
</dbReference>
<dbReference type="RefSeq" id="XP_048140086.1">
    <property type="nucleotide sequence ID" value="XM_048284129.1"/>
</dbReference>
<dbReference type="PANTHER" id="PTHR13954">
    <property type="entry name" value="IRE1-RELATED"/>
    <property type="match status" value="1"/>
</dbReference>
<dbReference type="SUPFAM" id="SSF56112">
    <property type="entry name" value="Protein kinase-like (PK-like)"/>
    <property type="match status" value="1"/>
</dbReference>
<dbReference type="PANTHER" id="PTHR13954:SF6">
    <property type="entry name" value="NON-SPECIFIC SERINE_THREONINE PROTEIN KINASE"/>
    <property type="match status" value="1"/>
</dbReference>
<evidence type="ECO:0000313" key="3">
    <source>
        <dbReference type="RefSeq" id="XP_048140086.1"/>
    </source>
</evidence>
<accession>A0ABM3HU07</accession>
<dbReference type="PROSITE" id="PS00108">
    <property type="entry name" value="PROTEIN_KINASE_ST"/>
    <property type="match status" value="1"/>
</dbReference>
<reference evidence="3" key="1">
    <citation type="submission" date="2025-08" db="UniProtKB">
        <authorList>
            <consortium name="RefSeq"/>
        </authorList>
    </citation>
    <scope>IDENTIFICATION</scope>
    <source>
        <tissue evidence="3">Leaf</tissue>
    </source>
</reference>
<dbReference type="InterPro" id="IPR008271">
    <property type="entry name" value="Ser/Thr_kinase_AS"/>
</dbReference>
<dbReference type="Gene3D" id="1.10.510.10">
    <property type="entry name" value="Transferase(Phosphotransferase) domain 1"/>
    <property type="match status" value="1"/>
</dbReference>
<sequence>MAEGFRLPDYGIEGTRIGDIFVSNAEISMRSGGTTVFEGFCRDGTPVAVKRLVRGHRTVVSNWIPQLMTYEHPNIVRYLGFEFDEDFIYLPLERCTCSLYDLIRALSAATDPSEFSVSLDDPPEIVKYKSKMRCIRDTMQDVSLWTHGGCPSPLLLKLMREVVSGLGHLHDLDILHRDLKPQNILITGKPLVAKLSDIGISRCCPHGGSSTSCGTLGWQAREMLRPDVQPSPANDMFSLGCVLFFSVTGGKHPFGKPGKRAIDIQNNIQNNTMDLSSVASIPEAHDLISGLLNPDPILRPKVSKVLHHPFWSSEMLSRFCFSSLDKMKKFVK</sequence>
<evidence type="ECO:0000259" key="1">
    <source>
        <dbReference type="PROSITE" id="PS50011"/>
    </source>
</evidence>
<name>A0ABM3HU07_9MYRT</name>
<organism evidence="2 3">
    <name type="scientific">Rhodamnia argentea</name>
    <dbReference type="NCBI Taxonomy" id="178133"/>
    <lineage>
        <taxon>Eukaryota</taxon>
        <taxon>Viridiplantae</taxon>
        <taxon>Streptophyta</taxon>
        <taxon>Embryophyta</taxon>
        <taxon>Tracheophyta</taxon>
        <taxon>Spermatophyta</taxon>
        <taxon>Magnoliopsida</taxon>
        <taxon>eudicotyledons</taxon>
        <taxon>Gunneridae</taxon>
        <taxon>Pentapetalae</taxon>
        <taxon>rosids</taxon>
        <taxon>malvids</taxon>
        <taxon>Myrtales</taxon>
        <taxon>Myrtaceae</taxon>
        <taxon>Myrtoideae</taxon>
        <taxon>Myrteae</taxon>
        <taxon>Australasian group</taxon>
        <taxon>Rhodamnia</taxon>
    </lineage>
</organism>
<feature type="domain" description="Protein kinase" evidence="1">
    <location>
        <begin position="22"/>
        <end position="311"/>
    </location>
</feature>
<dbReference type="InterPro" id="IPR045133">
    <property type="entry name" value="IRE1/2-like"/>
</dbReference>
<keyword evidence="2" id="KW-1185">Reference proteome</keyword>
<dbReference type="PROSITE" id="PS50011">
    <property type="entry name" value="PROTEIN_KINASE_DOM"/>
    <property type="match status" value="1"/>
</dbReference>
<dbReference type="SMART" id="SM00220">
    <property type="entry name" value="S_TKc"/>
    <property type="match status" value="1"/>
</dbReference>
<protein>
    <submittedName>
        <fullName evidence="3">Serine/threonine-protein kinase/endoribonuclease IRE1a-like</fullName>
    </submittedName>
</protein>
<dbReference type="Proteomes" id="UP000827889">
    <property type="component" value="Chromosome 8"/>
</dbReference>
<dbReference type="GeneID" id="125316243"/>
<dbReference type="InterPro" id="IPR000719">
    <property type="entry name" value="Prot_kinase_dom"/>
</dbReference>
<dbReference type="Gene3D" id="3.30.200.20">
    <property type="entry name" value="Phosphorylase Kinase, domain 1"/>
    <property type="match status" value="1"/>
</dbReference>
<proteinExistence type="predicted"/>
<evidence type="ECO:0000313" key="2">
    <source>
        <dbReference type="Proteomes" id="UP000827889"/>
    </source>
</evidence>
<gene>
    <name evidence="3" type="primary">LOC125316243</name>
</gene>
<dbReference type="InterPro" id="IPR011009">
    <property type="entry name" value="Kinase-like_dom_sf"/>
</dbReference>